<evidence type="ECO:0000259" key="2">
    <source>
        <dbReference type="Pfam" id="PF02541"/>
    </source>
</evidence>
<dbReference type="Gene3D" id="3.30.420.40">
    <property type="match status" value="1"/>
</dbReference>
<evidence type="ECO:0000313" key="4">
    <source>
        <dbReference type="Proteomes" id="UP000037460"/>
    </source>
</evidence>
<dbReference type="AlphaFoldDB" id="A0A0M0JN45"/>
<dbReference type="Gene3D" id="3.30.420.150">
    <property type="entry name" value="Exopolyphosphatase. Domain 2"/>
    <property type="match status" value="1"/>
</dbReference>
<evidence type="ECO:0000313" key="3">
    <source>
        <dbReference type="EMBL" id="KOO27683.1"/>
    </source>
</evidence>
<keyword evidence="4" id="KW-1185">Reference proteome</keyword>
<keyword evidence="1" id="KW-0812">Transmembrane</keyword>
<accession>A0A0M0JN45</accession>
<dbReference type="PANTHER" id="PTHR30005:SF0">
    <property type="entry name" value="RETROGRADE REGULATION PROTEIN 2"/>
    <property type="match status" value="1"/>
</dbReference>
<gene>
    <name evidence="3" type="ORF">Ctob_008994</name>
</gene>
<dbReference type="Proteomes" id="UP000037460">
    <property type="component" value="Unassembled WGS sequence"/>
</dbReference>
<dbReference type="SUPFAM" id="SSF53067">
    <property type="entry name" value="Actin-like ATPase domain"/>
    <property type="match status" value="1"/>
</dbReference>
<evidence type="ECO:0000256" key="1">
    <source>
        <dbReference type="SAM" id="Phobius"/>
    </source>
</evidence>
<dbReference type="InterPro" id="IPR003695">
    <property type="entry name" value="Ppx_GppA_N"/>
</dbReference>
<dbReference type="EMBL" id="JWZX01002685">
    <property type="protein sequence ID" value="KOO27683.1"/>
    <property type="molecule type" value="Genomic_DNA"/>
</dbReference>
<dbReference type="OrthoDB" id="191139at2759"/>
<dbReference type="PANTHER" id="PTHR30005">
    <property type="entry name" value="EXOPOLYPHOSPHATASE"/>
    <property type="match status" value="1"/>
</dbReference>
<sequence length="397" mass="40889">MLATFLDLFVSGAALISGTLVLGLLLGVLSTLFARTTPRQALRTLAAFDIGSGATKVLVAEVDSLGVIVGSPLYEAEKPMAYKADAQAHGGSLSEGIQGRGLELVQALVAKARELGATEASGIATEVFRTAPNGRAFLDQISAKTGIAITILSQEHEARLGLATAEALIGTALSYDAVWDSGGGSFQICARQEGIPSRTAPIASVPLRCFTGKLGTTPSLERLLVQVQSRPFDLKSTPNPVTSEQAARLVAVLASELGPAPKWLRHGTVVAIGGWNCIFAVTLRTLRQRLPGFDIGAAGEGHSEGDEGAGGKGGAFTMDDARRALDAVVGATDEQLLPIAGTSADAEGPNLVVGKVALLVAVGSHLGLDRIVFRTATGGCAGLFALGEFKEMSHSLP</sequence>
<reference evidence="4" key="1">
    <citation type="journal article" date="2015" name="PLoS Genet.">
        <title>Genome Sequence and Transcriptome Analyses of Chrysochromulina tobin: Metabolic Tools for Enhanced Algal Fitness in the Prominent Order Prymnesiales (Haptophyceae).</title>
        <authorList>
            <person name="Hovde B.T."/>
            <person name="Deodato C.R."/>
            <person name="Hunsperger H.M."/>
            <person name="Ryken S.A."/>
            <person name="Yost W."/>
            <person name="Jha R.K."/>
            <person name="Patterson J."/>
            <person name="Monnat R.J. Jr."/>
            <person name="Barlow S.B."/>
            <person name="Starkenburg S.R."/>
            <person name="Cattolico R.A."/>
        </authorList>
    </citation>
    <scope>NUCLEOTIDE SEQUENCE</scope>
    <source>
        <strain evidence="4">CCMP291</strain>
    </source>
</reference>
<keyword evidence="1" id="KW-0472">Membrane</keyword>
<dbReference type="GO" id="GO:0006357">
    <property type="term" value="P:regulation of transcription by RNA polymerase II"/>
    <property type="evidence" value="ECO:0007669"/>
    <property type="project" value="TreeGrafter"/>
</dbReference>
<name>A0A0M0JN45_9EUKA</name>
<dbReference type="InterPro" id="IPR043129">
    <property type="entry name" value="ATPase_NBD"/>
</dbReference>
<feature type="domain" description="Ppx/GppA phosphatase N-terminal" evidence="2">
    <location>
        <begin position="90"/>
        <end position="190"/>
    </location>
</feature>
<feature type="transmembrane region" description="Helical" evidence="1">
    <location>
        <begin position="12"/>
        <end position="34"/>
    </location>
</feature>
<proteinExistence type="predicted"/>
<dbReference type="InterPro" id="IPR050273">
    <property type="entry name" value="GppA/Ppx_hydrolase"/>
</dbReference>
<comment type="caution">
    <text evidence="3">The sequence shown here is derived from an EMBL/GenBank/DDBJ whole genome shotgun (WGS) entry which is preliminary data.</text>
</comment>
<keyword evidence="1" id="KW-1133">Transmembrane helix</keyword>
<organism evidence="3 4">
    <name type="scientific">Chrysochromulina tobinii</name>
    <dbReference type="NCBI Taxonomy" id="1460289"/>
    <lineage>
        <taxon>Eukaryota</taxon>
        <taxon>Haptista</taxon>
        <taxon>Haptophyta</taxon>
        <taxon>Prymnesiophyceae</taxon>
        <taxon>Prymnesiales</taxon>
        <taxon>Chrysochromulinaceae</taxon>
        <taxon>Chrysochromulina</taxon>
    </lineage>
</organism>
<protein>
    <submittedName>
        <fullName evidence="3">Ppx phosphatase</fullName>
    </submittedName>
</protein>
<dbReference type="Pfam" id="PF02541">
    <property type="entry name" value="Ppx-GppA"/>
    <property type="match status" value="1"/>
</dbReference>